<dbReference type="AlphaFoldDB" id="F8NKX9"/>
<proteinExistence type="predicted"/>
<dbReference type="RefSeq" id="XP_007315047.1">
    <property type="nucleotide sequence ID" value="XM_007314985.1"/>
</dbReference>
<dbReference type="HOGENOM" id="CLU_3038166_0_0_1"/>
<protein>
    <submittedName>
        <fullName evidence="1">Uncharacterized protein</fullName>
    </submittedName>
</protein>
<dbReference type="Proteomes" id="UP000008064">
    <property type="component" value="Unassembled WGS sequence"/>
</dbReference>
<evidence type="ECO:0000313" key="1">
    <source>
        <dbReference type="EMBL" id="EGO28848.1"/>
    </source>
</evidence>
<feature type="non-terminal residue" evidence="1">
    <location>
        <position position="55"/>
    </location>
</feature>
<organism>
    <name type="scientific">Serpula lacrymans var. lacrymans (strain S7.9)</name>
    <name type="common">Dry rot fungus</name>
    <dbReference type="NCBI Taxonomy" id="578457"/>
    <lineage>
        <taxon>Eukaryota</taxon>
        <taxon>Fungi</taxon>
        <taxon>Dikarya</taxon>
        <taxon>Basidiomycota</taxon>
        <taxon>Agaricomycotina</taxon>
        <taxon>Agaricomycetes</taxon>
        <taxon>Agaricomycetidae</taxon>
        <taxon>Boletales</taxon>
        <taxon>Coniophorineae</taxon>
        <taxon>Serpulaceae</taxon>
        <taxon>Serpula</taxon>
    </lineage>
</organism>
<gene>
    <name evidence="1" type="ORF">SERLADRAFT_381030</name>
</gene>
<dbReference type="GeneID" id="18810919"/>
<accession>F8NKX9</accession>
<dbReference type="EMBL" id="GL945430">
    <property type="protein sequence ID" value="EGO28848.1"/>
    <property type="molecule type" value="Genomic_DNA"/>
</dbReference>
<reference evidence="1" key="1">
    <citation type="submission" date="2011-04" db="EMBL/GenBank/DDBJ databases">
        <title>Evolution of plant cell wall degrading machinery underlies the functional diversity of forest fungi.</title>
        <authorList>
            <consortium name="US DOE Joint Genome Institute (JGI-PGF)"/>
            <person name="Eastwood D.C."/>
            <person name="Floudas D."/>
            <person name="Binder M."/>
            <person name="Majcherczyk A."/>
            <person name="Schneider P."/>
            <person name="Aerts A."/>
            <person name="Asiegbu F.O."/>
            <person name="Baker S.E."/>
            <person name="Barry K."/>
            <person name="Bendiksby M."/>
            <person name="Blumentritt M."/>
            <person name="Coutinho P.M."/>
            <person name="Cullen D."/>
            <person name="Cullen D."/>
            <person name="Gathman A."/>
            <person name="Goodell B."/>
            <person name="Henrissat B."/>
            <person name="Ihrmark K."/>
            <person name="Kauserud H."/>
            <person name="Kohler A."/>
            <person name="LaButti K."/>
            <person name="Lapidus A."/>
            <person name="Lavin J.L."/>
            <person name="Lee Y.-H."/>
            <person name="Lindquist E."/>
            <person name="Lilly W."/>
            <person name="Lucas S."/>
            <person name="Morin E."/>
            <person name="Murat C."/>
            <person name="Oguiza J.A."/>
            <person name="Park J."/>
            <person name="Pisabarro A.G."/>
            <person name="Riley R."/>
            <person name="Rosling A."/>
            <person name="Salamov A."/>
            <person name="Schmidt O."/>
            <person name="Schmutz J."/>
            <person name="Skrede I."/>
            <person name="Stenlid J."/>
            <person name="Wiebenga A."/>
            <person name="Xie X."/>
            <person name="Kues U."/>
            <person name="Hibbett D.S."/>
            <person name="Hoffmeister D."/>
            <person name="Hogberg N."/>
            <person name="Martin F."/>
            <person name="Grigoriev I.V."/>
            <person name="Watkinson S.C."/>
        </authorList>
    </citation>
    <scope>NUCLEOTIDE SEQUENCE</scope>
    <source>
        <strain evidence="1">S7.9</strain>
    </source>
</reference>
<dbReference type="KEGG" id="sla:SERLADRAFT_381030"/>
<sequence>MGVLFLPFDLEDIYLRLYIFDCQRTDRKNKGKPEPSSILSKALLGLFLSVKSATL</sequence>
<name>F8NKX9_SERL9</name>